<feature type="transmembrane region" description="Helical" evidence="1">
    <location>
        <begin position="172"/>
        <end position="189"/>
    </location>
</feature>
<dbReference type="GO" id="GO:0016717">
    <property type="term" value="F:oxidoreductase activity, acting on paired donors, with oxidation of a pair of donors resulting in the reduction of molecular oxygen to two molecules of water"/>
    <property type="evidence" value="ECO:0007669"/>
    <property type="project" value="TreeGrafter"/>
</dbReference>
<reference evidence="3 4" key="1">
    <citation type="submission" date="2020-12" db="EMBL/GenBank/DDBJ databases">
        <authorList>
            <person name="Shan Y."/>
        </authorList>
    </citation>
    <scope>NUCLEOTIDE SEQUENCE [LARGE SCALE GENOMIC DNA]</scope>
    <source>
        <strain evidence="4">csc3.9</strain>
    </source>
</reference>
<keyword evidence="4" id="KW-1185">Reference proteome</keyword>
<dbReference type="RefSeq" id="WP_198569946.1">
    <property type="nucleotide sequence ID" value="NZ_CP066167.1"/>
</dbReference>
<evidence type="ECO:0000256" key="1">
    <source>
        <dbReference type="SAM" id="Phobius"/>
    </source>
</evidence>
<feature type="transmembrane region" description="Helical" evidence="1">
    <location>
        <begin position="133"/>
        <end position="152"/>
    </location>
</feature>
<dbReference type="KEGG" id="snan:I6N98_00840"/>
<accession>A0A7T4URK5</accession>
<gene>
    <name evidence="3" type="ORF">I6N98_00840</name>
</gene>
<evidence type="ECO:0000259" key="2">
    <source>
        <dbReference type="Pfam" id="PF00487"/>
    </source>
</evidence>
<evidence type="ECO:0000313" key="3">
    <source>
        <dbReference type="EMBL" id="QQD18455.1"/>
    </source>
</evidence>
<feature type="transmembrane region" description="Helical" evidence="1">
    <location>
        <begin position="54"/>
        <end position="72"/>
    </location>
</feature>
<dbReference type="AlphaFoldDB" id="A0A7T4URK5"/>
<dbReference type="Proteomes" id="UP000596063">
    <property type="component" value="Chromosome"/>
</dbReference>
<dbReference type="Pfam" id="PF00487">
    <property type="entry name" value="FA_desaturase"/>
    <property type="match status" value="1"/>
</dbReference>
<dbReference type="GO" id="GO:0008610">
    <property type="term" value="P:lipid biosynthetic process"/>
    <property type="evidence" value="ECO:0007669"/>
    <property type="project" value="UniProtKB-ARBA"/>
</dbReference>
<keyword evidence="1" id="KW-1133">Transmembrane helix</keyword>
<sequence length="300" mass="34536">MLSRHIDLSNIGPEKERELKRLIAIESISWPTVILAGVLLTIATIVYASGFAGALPLWLGCLINAIVGYYSFSVIHDAIHRSAAKDNKLNDAIGYMGLLPLIPYVHLGLFRWAHILHHRFANEDSDPDSFFHGPSWSLPFRWAFIDVHYLFFTLQNQTKVSRKYFHATLRRLAVFLVFLGILAASGYGAEVVLLWLIPSRIMFLLMGFSFFWLPHVPHEVTQKENFTRATTIRKGWEGLLNIALQYQNYHLIHHLFPMTPFYNNYKVYKLIEGDLDRYELAIQKNMHINPDIKTGEIVQA</sequence>
<dbReference type="EMBL" id="CP066167">
    <property type="protein sequence ID" value="QQD18455.1"/>
    <property type="molecule type" value="Genomic_DNA"/>
</dbReference>
<dbReference type="InterPro" id="IPR005804">
    <property type="entry name" value="FA_desaturase_dom"/>
</dbReference>
<feature type="domain" description="Fatty acid desaturase" evidence="2">
    <location>
        <begin position="55"/>
        <end position="282"/>
    </location>
</feature>
<proteinExistence type="predicted"/>
<keyword evidence="1" id="KW-0472">Membrane</keyword>
<protein>
    <submittedName>
        <fullName evidence="3">Fatty acid desaturase</fullName>
    </submittedName>
</protein>
<evidence type="ECO:0000313" key="4">
    <source>
        <dbReference type="Proteomes" id="UP000596063"/>
    </source>
</evidence>
<organism evidence="3 4">
    <name type="scientific">Spongiibacter nanhainus</name>
    <dbReference type="NCBI Taxonomy" id="2794344"/>
    <lineage>
        <taxon>Bacteria</taxon>
        <taxon>Pseudomonadati</taxon>
        <taxon>Pseudomonadota</taxon>
        <taxon>Gammaproteobacteria</taxon>
        <taxon>Cellvibrionales</taxon>
        <taxon>Spongiibacteraceae</taxon>
        <taxon>Spongiibacter</taxon>
    </lineage>
</organism>
<dbReference type="InterPro" id="IPR012171">
    <property type="entry name" value="Fatty_acid_desaturase"/>
</dbReference>
<dbReference type="PANTHER" id="PTHR19353:SF19">
    <property type="entry name" value="DELTA(5) FATTY ACID DESATURASE C-RELATED"/>
    <property type="match status" value="1"/>
</dbReference>
<name>A0A7T4URK5_9GAMM</name>
<keyword evidence="1" id="KW-0812">Transmembrane</keyword>
<feature type="transmembrane region" description="Helical" evidence="1">
    <location>
        <begin position="93"/>
        <end position="113"/>
    </location>
</feature>
<dbReference type="GO" id="GO:0016020">
    <property type="term" value="C:membrane"/>
    <property type="evidence" value="ECO:0007669"/>
    <property type="project" value="TreeGrafter"/>
</dbReference>
<feature type="transmembrane region" description="Helical" evidence="1">
    <location>
        <begin position="21"/>
        <end position="48"/>
    </location>
</feature>
<dbReference type="PANTHER" id="PTHR19353">
    <property type="entry name" value="FATTY ACID DESATURASE 2"/>
    <property type="match status" value="1"/>
</dbReference>